<dbReference type="InterPro" id="IPR050098">
    <property type="entry name" value="TFPI/VKTCI-like"/>
</dbReference>
<dbReference type="CDD" id="cd00109">
    <property type="entry name" value="Kunitz-type"/>
    <property type="match status" value="1"/>
</dbReference>
<evidence type="ECO:0000259" key="5">
    <source>
        <dbReference type="PROSITE" id="PS50279"/>
    </source>
</evidence>
<dbReference type="GO" id="GO:0005615">
    <property type="term" value="C:extracellular space"/>
    <property type="evidence" value="ECO:0007669"/>
    <property type="project" value="TreeGrafter"/>
</dbReference>
<keyword evidence="2" id="KW-0722">Serine protease inhibitor</keyword>
<dbReference type="SMART" id="SM00131">
    <property type="entry name" value="KU"/>
    <property type="match status" value="3"/>
</dbReference>
<evidence type="ECO:0000256" key="1">
    <source>
        <dbReference type="ARBA" id="ARBA00022690"/>
    </source>
</evidence>
<proteinExistence type="evidence at transcript level"/>
<sequence>MVSWCIAALFLSALVIYADNGAIAAAVSGEYKEIKERNDGDTDSSYHLHNEAPRYKKCYDPFSEGYGTEELERFFYNSTSQKCEIFMYKGAGGTRNNFDKVSICEYDCEREKECKEKPEAGNGAEFLPRYYYDYVHNTCKTFYYGGIGGNGNNFLTRTDCDFYCRQKDLSPTEFFRNHCWEPPNEGDECTSGNFNIQSLWSYNNRSGECEPLEYTGCGGNDNKYDTKLECEQMCGDYDYK</sequence>
<feature type="domain" description="BPTI/Kunitz inhibitor" evidence="5">
    <location>
        <begin position="114"/>
        <end position="164"/>
    </location>
</feature>
<protein>
    <submittedName>
        <fullName evidence="6">Putative salivary kunitz domain protein</fullName>
    </submittedName>
</protein>
<dbReference type="SUPFAM" id="SSF57362">
    <property type="entry name" value="BPTI-like"/>
    <property type="match status" value="3"/>
</dbReference>
<keyword evidence="1" id="KW-0646">Protease inhibitor</keyword>
<evidence type="ECO:0000256" key="3">
    <source>
        <dbReference type="ARBA" id="ARBA00023157"/>
    </source>
</evidence>
<dbReference type="Gene3D" id="4.10.410.10">
    <property type="entry name" value="Pancreatic trypsin inhibitor Kunitz domain"/>
    <property type="match status" value="3"/>
</dbReference>
<keyword evidence="3" id="KW-1015">Disulfide bond</keyword>
<dbReference type="InterPro" id="IPR002223">
    <property type="entry name" value="Kunitz_BPTI"/>
</dbReference>
<dbReference type="PANTHER" id="PTHR10083:SF374">
    <property type="entry name" value="BPTI_KUNITZ INHIBITOR DOMAIN-CONTAINING PROTEIN"/>
    <property type="match status" value="1"/>
</dbReference>
<organism evidence="6">
    <name type="scientific">Ixodes ricinus</name>
    <name type="common">Common tick</name>
    <name type="synonym">Acarus ricinus</name>
    <dbReference type="NCBI Taxonomy" id="34613"/>
    <lineage>
        <taxon>Eukaryota</taxon>
        <taxon>Metazoa</taxon>
        <taxon>Ecdysozoa</taxon>
        <taxon>Arthropoda</taxon>
        <taxon>Chelicerata</taxon>
        <taxon>Arachnida</taxon>
        <taxon>Acari</taxon>
        <taxon>Parasitiformes</taxon>
        <taxon>Ixodida</taxon>
        <taxon>Ixodoidea</taxon>
        <taxon>Ixodidae</taxon>
        <taxon>Ixodinae</taxon>
        <taxon>Ixodes</taxon>
    </lineage>
</organism>
<dbReference type="Pfam" id="PF00014">
    <property type="entry name" value="Kunitz_BPTI"/>
    <property type="match status" value="3"/>
</dbReference>
<dbReference type="AlphaFoldDB" id="A0A0K8R7D2"/>
<dbReference type="EMBL" id="GADI01006748">
    <property type="protein sequence ID" value="JAA67060.1"/>
    <property type="molecule type" value="mRNA"/>
</dbReference>
<accession>A0A0K8R7D2</accession>
<reference evidence="6" key="1">
    <citation type="submission" date="2012-12" db="EMBL/GenBank/DDBJ databases">
        <title>Identification and characterization of a phenylalanine ammonia-lyase gene family in Isatis indigotica Fort.</title>
        <authorList>
            <person name="Liu Q."/>
            <person name="Chen J."/>
            <person name="Zhou X."/>
            <person name="Di P."/>
            <person name="Xiao Y."/>
            <person name="Xuan H."/>
            <person name="Zhang L."/>
            <person name="Chen W."/>
        </authorList>
    </citation>
    <scope>NUCLEOTIDE SEQUENCE</scope>
    <source>
        <tissue evidence="6">Salivary gland</tissue>
    </source>
</reference>
<feature type="domain" description="BPTI/Kunitz inhibitor" evidence="5">
    <location>
        <begin position="58"/>
        <end position="108"/>
    </location>
</feature>
<dbReference type="PANTHER" id="PTHR10083">
    <property type="entry name" value="KUNITZ-TYPE PROTEASE INHIBITOR-RELATED"/>
    <property type="match status" value="1"/>
</dbReference>
<dbReference type="PROSITE" id="PS50279">
    <property type="entry name" value="BPTI_KUNITZ_2"/>
    <property type="match status" value="3"/>
</dbReference>
<evidence type="ECO:0000313" key="6">
    <source>
        <dbReference type="EMBL" id="JAA67060.1"/>
    </source>
</evidence>
<feature type="chain" id="PRO_5005516573" evidence="4">
    <location>
        <begin position="19"/>
        <end position="240"/>
    </location>
</feature>
<keyword evidence="4" id="KW-0732">Signal</keyword>
<feature type="domain" description="BPTI/Kunitz inhibitor" evidence="5">
    <location>
        <begin position="179"/>
        <end position="234"/>
    </location>
</feature>
<dbReference type="GO" id="GO:0004867">
    <property type="term" value="F:serine-type endopeptidase inhibitor activity"/>
    <property type="evidence" value="ECO:0007669"/>
    <property type="project" value="UniProtKB-KW"/>
</dbReference>
<dbReference type="InterPro" id="IPR036880">
    <property type="entry name" value="Kunitz_BPTI_sf"/>
</dbReference>
<evidence type="ECO:0000256" key="4">
    <source>
        <dbReference type="SAM" id="SignalP"/>
    </source>
</evidence>
<name>A0A0K8R7D2_IXORI</name>
<evidence type="ECO:0000256" key="2">
    <source>
        <dbReference type="ARBA" id="ARBA00022900"/>
    </source>
</evidence>
<feature type="signal peptide" evidence="4">
    <location>
        <begin position="1"/>
        <end position="18"/>
    </location>
</feature>